<feature type="transmembrane region" description="Helical" evidence="7">
    <location>
        <begin position="281"/>
        <end position="298"/>
    </location>
</feature>
<dbReference type="Proteomes" id="UP001597402">
    <property type="component" value="Unassembled WGS sequence"/>
</dbReference>
<gene>
    <name evidence="9" type="ORF">ACFSHS_21190</name>
</gene>
<evidence type="ECO:0000256" key="6">
    <source>
        <dbReference type="ARBA" id="ARBA00023136"/>
    </source>
</evidence>
<dbReference type="InterPro" id="IPR050171">
    <property type="entry name" value="MFS_Transporters"/>
</dbReference>
<evidence type="ECO:0000256" key="2">
    <source>
        <dbReference type="ARBA" id="ARBA00022448"/>
    </source>
</evidence>
<dbReference type="EMBL" id="JBHUHP010000030">
    <property type="protein sequence ID" value="MFD2094090.1"/>
    <property type="molecule type" value="Genomic_DNA"/>
</dbReference>
<dbReference type="Pfam" id="PF07690">
    <property type="entry name" value="MFS_1"/>
    <property type="match status" value="1"/>
</dbReference>
<dbReference type="InterPro" id="IPR011701">
    <property type="entry name" value="MFS"/>
</dbReference>
<feature type="transmembrane region" description="Helical" evidence="7">
    <location>
        <begin position="141"/>
        <end position="166"/>
    </location>
</feature>
<feature type="transmembrane region" description="Helical" evidence="7">
    <location>
        <begin position="101"/>
        <end position="120"/>
    </location>
</feature>
<dbReference type="RefSeq" id="WP_376880534.1">
    <property type="nucleotide sequence ID" value="NZ_JBHUHP010000030.1"/>
</dbReference>
<dbReference type="Pfam" id="PF00083">
    <property type="entry name" value="Sugar_tr"/>
    <property type="match status" value="1"/>
</dbReference>
<organism evidence="9 10">
    <name type="scientific">Blastococcus deserti</name>
    <dbReference type="NCBI Taxonomy" id="2259033"/>
    <lineage>
        <taxon>Bacteria</taxon>
        <taxon>Bacillati</taxon>
        <taxon>Actinomycetota</taxon>
        <taxon>Actinomycetes</taxon>
        <taxon>Geodermatophilales</taxon>
        <taxon>Geodermatophilaceae</taxon>
        <taxon>Blastococcus</taxon>
    </lineage>
</organism>
<feature type="transmembrane region" description="Helical" evidence="7">
    <location>
        <begin position="245"/>
        <end position="269"/>
    </location>
</feature>
<keyword evidence="2" id="KW-0813">Transport</keyword>
<dbReference type="PANTHER" id="PTHR23517:SF3">
    <property type="entry name" value="INTEGRAL MEMBRANE TRANSPORT PROTEIN"/>
    <property type="match status" value="1"/>
</dbReference>
<dbReference type="InterPro" id="IPR020846">
    <property type="entry name" value="MFS_dom"/>
</dbReference>
<evidence type="ECO:0000259" key="8">
    <source>
        <dbReference type="PROSITE" id="PS50850"/>
    </source>
</evidence>
<dbReference type="PANTHER" id="PTHR23517">
    <property type="entry name" value="RESISTANCE PROTEIN MDTM, PUTATIVE-RELATED-RELATED"/>
    <property type="match status" value="1"/>
</dbReference>
<evidence type="ECO:0000256" key="5">
    <source>
        <dbReference type="ARBA" id="ARBA00022989"/>
    </source>
</evidence>
<reference evidence="10" key="1">
    <citation type="journal article" date="2019" name="Int. J. Syst. Evol. Microbiol.">
        <title>The Global Catalogue of Microorganisms (GCM) 10K type strain sequencing project: providing services to taxonomists for standard genome sequencing and annotation.</title>
        <authorList>
            <consortium name="The Broad Institute Genomics Platform"/>
            <consortium name="The Broad Institute Genome Sequencing Center for Infectious Disease"/>
            <person name="Wu L."/>
            <person name="Ma J."/>
        </authorList>
    </citation>
    <scope>NUCLEOTIDE SEQUENCE [LARGE SCALE GENOMIC DNA]</scope>
    <source>
        <strain evidence="10">JCM 3338</strain>
    </source>
</reference>
<keyword evidence="3" id="KW-1003">Cell membrane</keyword>
<dbReference type="InterPro" id="IPR005828">
    <property type="entry name" value="MFS_sugar_transport-like"/>
</dbReference>
<dbReference type="InterPro" id="IPR036259">
    <property type="entry name" value="MFS_trans_sf"/>
</dbReference>
<sequence>MTSGERAPGGRRLLVLLLLHSALTQVITFVLRPTSAYRALELDVPAAWLGALTASFAVVPLVLAVPSGQATDRFGERRVMLVGAVLMAASGAVFATERGGAAGLVVGSVVLGTGHLLSVVGQQAAVANSAGPGRFDTAFGYYTFAASLGQAAGPALITLIGGSGALPDTTPIFLTATALGVVLLVCTAFLRMPARERAVGAAESGGMGVLLRLPGLLRALLISCVVLAAVDITLVYLPALGSDRGLAAGVVGLLLTLRAVASMTSRLFLGHLVRLVGRRRLMIVSVALSAGSMAVLAVPMPTLAMAAVVVLLGLGLGVGQPLTMSWLAEVAPAGLRGRAMSLRLTGNRLGQVLIPSAVGLVAAGVGAAGVLAATAGALAAVAVAARRLAVDGGPGT</sequence>
<accession>A0ABW4XH59</accession>
<proteinExistence type="predicted"/>
<feature type="domain" description="Major facilitator superfamily (MFS) profile" evidence="8">
    <location>
        <begin position="13"/>
        <end position="394"/>
    </location>
</feature>
<feature type="transmembrane region" description="Helical" evidence="7">
    <location>
        <begin position="352"/>
        <end position="385"/>
    </location>
</feature>
<keyword evidence="10" id="KW-1185">Reference proteome</keyword>
<keyword evidence="5 7" id="KW-1133">Transmembrane helix</keyword>
<name>A0ABW4XH59_9ACTN</name>
<feature type="transmembrane region" description="Helical" evidence="7">
    <location>
        <begin position="215"/>
        <end position="239"/>
    </location>
</feature>
<evidence type="ECO:0000313" key="10">
    <source>
        <dbReference type="Proteomes" id="UP001597402"/>
    </source>
</evidence>
<feature type="transmembrane region" description="Helical" evidence="7">
    <location>
        <begin position="78"/>
        <end position="95"/>
    </location>
</feature>
<dbReference type="SUPFAM" id="SSF103473">
    <property type="entry name" value="MFS general substrate transporter"/>
    <property type="match status" value="1"/>
</dbReference>
<evidence type="ECO:0000256" key="7">
    <source>
        <dbReference type="SAM" id="Phobius"/>
    </source>
</evidence>
<dbReference type="PROSITE" id="PS50850">
    <property type="entry name" value="MFS"/>
    <property type="match status" value="1"/>
</dbReference>
<evidence type="ECO:0000256" key="4">
    <source>
        <dbReference type="ARBA" id="ARBA00022692"/>
    </source>
</evidence>
<evidence type="ECO:0000256" key="3">
    <source>
        <dbReference type="ARBA" id="ARBA00022475"/>
    </source>
</evidence>
<evidence type="ECO:0000256" key="1">
    <source>
        <dbReference type="ARBA" id="ARBA00004651"/>
    </source>
</evidence>
<protein>
    <submittedName>
        <fullName evidence="9">MFS transporter</fullName>
    </submittedName>
</protein>
<dbReference type="Gene3D" id="1.20.1250.20">
    <property type="entry name" value="MFS general substrate transporter like domains"/>
    <property type="match status" value="1"/>
</dbReference>
<keyword evidence="4 7" id="KW-0812">Transmembrane</keyword>
<comment type="caution">
    <text evidence="9">The sequence shown here is derived from an EMBL/GenBank/DDBJ whole genome shotgun (WGS) entry which is preliminary data.</text>
</comment>
<feature type="transmembrane region" description="Helical" evidence="7">
    <location>
        <begin position="172"/>
        <end position="194"/>
    </location>
</feature>
<evidence type="ECO:0000313" key="9">
    <source>
        <dbReference type="EMBL" id="MFD2094090.1"/>
    </source>
</evidence>
<feature type="transmembrane region" description="Helical" evidence="7">
    <location>
        <begin position="304"/>
        <end position="331"/>
    </location>
</feature>
<keyword evidence="6 7" id="KW-0472">Membrane</keyword>
<comment type="subcellular location">
    <subcellularLocation>
        <location evidence="1">Cell membrane</location>
        <topology evidence="1">Multi-pass membrane protein</topology>
    </subcellularLocation>
</comment>
<feature type="transmembrane region" description="Helical" evidence="7">
    <location>
        <begin position="46"/>
        <end position="66"/>
    </location>
</feature>